<keyword evidence="7" id="KW-1185">Reference proteome</keyword>
<dbReference type="InterPro" id="IPR016032">
    <property type="entry name" value="Sig_transdc_resp-reg_C-effctor"/>
</dbReference>
<comment type="caution">
    <text evidence="6">The sequence shown here is derived from an EMBL/GenBank/DDBJ whole genome shotgun (WGS) entry which is preliminary data.</text>
</comment>
<keyword evidence="1 3" id="KW-0597">Phosphoprotein</keyword>
<sequence>MSRPRKIALVDDHRLFADGFRSLLTQSDIDCEVTVYDEPAGFLEAFAGGEPPDLIVLDLVMRGMNGLALLAAVRGQRKSARVLMLSGITSAAPVNEMKRLGASGFVHKSADTAVLLDAVETILGGRTYFQDVAEAGLVDDGGDSGDWAGAAELPQLGPRQLDVLTLMGQGVTNRDIAEALDISENTVKSHMRAIFESLQVRTRTACVRKAQALGFI</sequence>
<feature type="modified residue" description="4-aspartylphosphate" evidence="3">
    <location>
        <position position="58"/>
    </location>
</feature>
<proteinExistence type="predicted"/>
<dbReference type="InterPro" id="IPR001789">
    <property type="entry name" value="Sig_transdc_resp-reg_receiver"/>
</dbReference>
<dbReference type="PANTHER" id="PTHR43214">
    <property type="entry name" value="TWO-COMPONENT RESPONSE REGULATOR"/>
    <property type="match status" value="1"/>
</dbReference>
<dbReference type="EMBL" id="JAZDRO010000001">
    <property type="protein sequence ID" value="MEE2565053.1"/>
    <property type="molecule type" value="Genomic_DNA"/>
</dbReference>
<dbReference type="PROSITE" id="PS50110">
    <property type="entry name" value="RESPONSE_REGULATORY"/>
    <property type="match status" value="1"/>
</dbReference>
<evidence type="ECO:0000313" key="7">
    <source>
        <dbReference type="Proteomes" id="UP001310692"/>
    </source>
</evidence>
<dbReference type="SMART" id="SM00421">
    <property type="entry name" value="HTH_LUXR"/>
    <property type="match status" value="1"/>
</dbReference>
<feature type="domain" description="Response regulatory" evidence="5">
    <location>
        <begin position="6"/>
        <end position="123"/>
    </location>
</feature>
<dbReference type="InterPro" id="IPR058245">
    <property type="entry name" value="NreC/VraR/RcsB-like_REC"/>
</dbReference>
<dbReference type="InterPro" id="IPR000792">
    <property type="entry name" value="Tscrpt_reg_LuxR_C"/>
</dbReference>
<feature type="domain" description="HTH luxR-type" evidence="4">
    <location>
        <begin position="149"/>
        <end position="214"/>
    </location>
</feature>
<gene>
    <name evidence="6" type="ORF">V0U35_00035</name>
</gene>
<dbReference type="InterPro" id="IPR011006">
    <property type="entry name" value="CheY-like_superfamily"/>
</dbReference>
<dbReference type="InterPro" id="IPR039420">
    <property type="entry name" value="WalR-like"/>
</dbReference>
<name>A0ABU7LU21_9PROT</name>
<evidence type="ECO:0000259" key="4">
    <source>
        <dbReference type="PROSITE" id="PS50043"/>
    </source>
</evidence>
<dbReference type="PROSITE" id="PS50043">
    <property type="entry name" value="HTH_LUXR_2"/>
    <property type="match status" value="1"/>
</dbReference>
<dbReference type="CDD" id="cd06170">
    <property type="entry name" value="LuxR_C_like"/>
    <property type="match status" value="1"/>
</dbReference>
<dbReference type="PRINTS" id="PR00038">
    <property type="entry name" value="HTHLUXR"/>
</dbReference>
<dbReference type="Gene3D" id="1.10.10.10">
    <property type="entry name" value="Winged helix-like DNA-binding domain superfamily/Winged helix DNA-binding domain"/>
    <property type="match status" value="1"/>
</dbReference>
<protein>
    <submittedName>
        <fullName evidence="6">Response regulator transcription factor</fullName>
    </submittedName>
</protein>
<organism evidence="6 7">
    <name type="scientific">Hyphobacterium marinum</name>
    <dbReference type="NCBI Taxonomy" id="3116574"/>
    <lineage>
        <taxon>Bacteria</taxon>
        <taxon>Pseudomonadati</taxon>
        <taxon>Pseudomonadota</taxon>
        <taxon>Alphaproteobacteria</taxon>
        <taxon>Maricaulales</taxon>
        <taxon>Maricaulaceae</taxon>
        <taxon>Hyphobacterium</taxon>
    </lineage>
</organism>
<dbReference type="Proteomes" id="UP001310692">
    <property type="component" value="Unassembled WGS sequence"/>
</dbReference>
<dbReference type="CDD" id="cd17535">
    <property type="entry name" value="REC_NarL-like"/>
    <property type="match status" value="1"/>
</dbReference>
<dbReference type="Pfam" id="PF00072">
    <property type="entry name" value="Response_reg"/>
    <property type="match status" value="1"/>
</dbReference>
<accession>A0ABU7LU21</accession>
<evidence type="ECO:0000259" key="5">
    <source>
        <dbReference type="PROSITE" id="PS50110"/>
    </source>
</evidence>
<dbReference type="RefSeq" id="WP_330194558.1">
    <property type="nucleotide sequence ID" value="NZ_JAZDRO010000001.1"/>
</dbReference>
<evidence type="ECO:0000256" key="1">
    <source>
        <dbReference type="ARBA" id="ARBA00022553"/>
    </source>
</evidence>
<dbReference type="Pfam" id="PF00196">
    <property type="entry name" value="GerE"/>
    <property type="match status" value="1"/>
</dbReference>
<evidence type="ECO:0000313" key="6">
    <source>
        <dbReference type="EMBL" id="MEE2565053.1"/>
    </source>
</evidence>
<dbReference type="SMART" id="SM00448">
    <property type="entry name" value="REC"/>
    <property type="match status" value="1"/>
</dbReference>
<evidence type="ECO:0000256" key="2">
    <source>
        <dbReference type="ARBA" id="ARBA00023125"/>
    </source>
</evidence>
<reference evidence="6 7" key="1">
    <citation type="submission" date="2024-01" db="EMBL/GenBank/DDBJ databases">
        <title>Hyphobacterium bacterium isolated from marine sediment.</title>
        <authorList>
            <person name="Zhao S."/>
        </authorList>
    </citation>
    <scope>NUCLEOTIDE SEQUENCE [LARGE SCALE GENOMIC DNA]</scope>
    <source>
        <strain evidence="6 7">Y60-23</strain>
    </source>
</reference>
<dbReference type="Gene3D" id="3.40.50.2300">
    <property type="match status" value="1"/>
</dbReference>
<dbReference type="InterPro" id="IPR036388">
    <property type="entry name" value="WH-like_DNA-bd_sf"/>
</dbReference>
<dbReference type="SUPFAM" id="SSF46894">
    <property type="entry name" value="C-terminal effector domain of the bipartite response regulators"/>
    <property type="match status" value="1"/>
</dbReference>
<keyword evidence="2" id="KW-0238">DNA-binding</keyword>
<evidence type="ECO:0000256" key="3">
    <source>
        <dbReference type="PROSITE-ProRule" id="PRU00169"/>
    </source>
</evidence>
<dbReference type="SUPFAM" id="SSF52172">
    <property type="entry name" value="CheY-like"/>
    <property type="match status" value="1"/>
</dbReference>